<keyword evidence="7" id="KW-0677">Repeat</keyword>
<evidence type="ECO:0000256" key="2">
    <source>
        <dbReference type="ARBA" id="ARBA00012438"/>
    </source>
</evidence>
<evidence type="ECO:0000256" key="11">
    <source>
        <dbReference type="ARBA" id="ARBA00023026"/>
    </source>
</evidence>
<dbReference type="GO" id="GO:0006355">
    <property type="term" value="P:regulation of DNA-templated transcription"/>
    <property type="evidence" value="ECO:0007669"/>
    <property type="project" value="InterPro"/>
</dbReference>
<dbReference type="Pfam" id="PF07536">
    <property type="entry name" value="HWE_HK"/>
    <property type="match status" value="1"/>
</dbReference>
<name>A0A4Q1HJ16_9BURK</name>
<dbReference type="EMBL" id="PYAL01000004">
    <property type="protein sequence ID" value="RXN88087.1"/>
    <property type="molecule type" value="Genomic_DNA"/>
</dbReference>
<dbReference type="GO" id="GO:0005524">
    <property type="term" value="F:ATP binding"/>
    <property type="evidence" value="ECO:0007669"/>
    <property type="project" value="UniProtKB-KW"/>
</dbReference>
<dbReference type="InterPro" id="IPR011102">
    <property type="entry name" value="Sig_transdc_His_kinase_HWE"/>
</dbReference>
<comment type="catalytic activity">
    <reaction evidence="1">
        <text>ATP + protein L-histidine = ADP + protein N-phospho-L-histidine.</text>
        <dbReference type="EC" id="2.7.13.3"/>
    </reaction>
</comment>
<dbReference type="SUPFAM" id="SSF55785">
    <property type="entry name" value="PYP-like sensor domain (PAS domain)"/>
    <property type="match status" value="1"/>
</dbReference>
<keyword evidence="8" id="KW-0547">Nucleotide-binding</keyword>
<evidence type="ECO:0000256" key="1">
    <source>
        <dbReference type="ARBA" id="ARBA00000085"/>
    </source>
</evidence>
<evidence type="ECO:0000256" key="7">
    <source>
        <dbReference type="ARBA" id="ARBA00022737"/>
    </source>
</evidence>
<dbReference type="InterPro" id="IPR000700">
    <property type="entry name" value="PAS-assoc_C"/>
</dbReference>
<dbReference type="SMART" id="SM00911">
    <property type="entry name" value="HWE_HK"/>
    <property type="match status" value="1"/>
</dbReference>
<dbReference type="InterPro" id="IPR035965">
    <property type="entry name" value="PAS-like_dom_sf"/>
</dbReference>
<evidence type="ECO:0000256" key="9">
    <source>
        <dbReference type="ARBA" id="ARBA00022777"/>
    </source>
</evidence>
<evidence type="ECO:0000256" key="8">
    <source>
        <dbReference type="ARBA" id="ARBA00022741"/>
    </source>
</evidence>
<organism evidence="15 16">
    <name type="scientific">Achromobacter aloeverae</name>
    <dbReference type="NCBI Taxonomy" id="1750518"/>
    <lineage>
        <taxon>Bacteria</taxon>
        <taxon>Pseudomonadati</taxon>
        <taxon>Pseudomonadota</taxon>
        <taxon>Betaproteobacteria</taxon>
        <taxon>Burkholderiales</taxon>
        <taxon>Alcaligenaceae</taxon>
        <taxon>Achromobacter</taxon>
    </lineage>
</organism>
<dbReference type="SMART" id="SM00091">
    <property type="entry name" value="PAS"/>
    <property type="match status" value="1"/>
</dbReference>
<keyword evidence="3" id="KW-0597">Phosphoprotein</keyword>
<accession>A0A4Q1HJ16</accession>
<dbReference type="PANTHER" id="PTHR41523:SF8">
    <property type="entry name" value="ETHYLENE RESPONSE SENSOR PROTEIN"/>
    <property type="match status" value="1"/>
</dbReference>
<evidence type="ECO:0000256" key="3">
    <source>
        <dbReference type="ARBA" id="ARBA00022553"/>
    </source>
</evidence>
<dbReference type="EC" id="2.7.13.3" evidence="2"/>
<dbReference type="InterPro" id="IPR036890">
    <property type="entry name" value="HATPase_C_sf"/>
</dbReference>
<keyword evidence="11" id="KW-0843">Virulence</keyword>
<dbReference type="CDD" id="cd00130">
    <property type="entry name" value="PAS"/>
    <property type="match status" value="1"/>
</dbReference>
<dbReference type="Proteomes" id="UP000290849">
    <property type="component" value="Unassembled WGS sequence"/>
</dbReference>
<keyword evidence="9 15" id="KW-0418">Kinase</keyword>
<feature type="region of interest" description="Disordered" evidence="12">
    <location>
        <begin position="321"/>
        <end position="349"/>
    </location>
</feature>
<dbReference type="PANTHER" id="PTHR41523">
    <property type="entry name" value="TWO-COMPONENT SYSTEM SENSOR PROTEIN"/>
    <property type="match status" value="1"/>
</dbReference>
<evidence type="ECO:0000313" key="16">
    <source>
        <dbReference type="Proteomes" id="UP000290849"/>
    </source>
</evidence>
<keyword evidence="5" id="KW-0288">FMN</keyword>
<evidence type="ECO:0000256" key="4">
    <source>
        <dbReference type="ARBA" id="ARBA00022630"/>
    </source>
</evidence>
<proteinExistence type="predicted"/>
<evidence type="ECO:0000256" key="5">
    <source>
        <dbReference type="ARBA" id="ARBA00022643"/>
    </source>
</evidence>
<keyword evidence="10" id="KW-0067">ATP-binding</keyword>
<sequence length="412" mass="45472">MSDEHVKDVEHRIRRLQQLARAYADVRPADGRALLDELAQLSASLSAAVDYCTVERSRRDKEARYRSIVESAIDYAILTLGLDGTVQSWNPGASRMFGYEEKEVLGRSLDLILTAQDQAIKRNVFERQMANQLGHATNERWHLCKDGRRVWGSGMMMPLRDAAGNLEGYLKIMRDDTDRRKAAESQRLLLDELNHRVKNSLAAVHSLAHQTYRHAGDLEQFMAQFESRLLALSRAHDLLTRSTWRGTTLSELLQATLEPYDGTPARFRIGGPNVVFAPNAALTLNMAFHELATNAAKYGALSVQAGLVEVQWLRSAAGHAATAGAPGKSDEDADRQQAGVATTTQETSERLAIVWTETGGPPVAPPLRRGFGSRLIERGIAQEIGGKATLEFAPGGLVCRIDVPLENRVEVK</sequence>
<evidence type="ECO:0000259" key="13">
    <source>
        <dbReference type="PROSITE" id="PS50112"/>
    </source>
</evidence>
<dbReference type="InterPro" id="IPR000014">
    <property type="entry name" value="PAS"/>
</dbReference>
<dbReference type="OrthoDB" id="9816309at2"/>
<dbReference type="Pfam" id="PF00989">
    <property type="entry name" value="PAS"/>
    <property type="match status" value="1"/>
</dbReference>
<dbReference type="GO" id="GO:0004673">
    <property type="term" value="F:protein histidine kinase activity"/>
    <property type="evidence" value="ECO:0007669"/>
    <property type="project" value="UniProtKB-EC"/>
</dbReference>
<evidence type="ECO:0000256" key="10">
    <source>
        <dbReference type="ARBA" id="ARBA00022840"/>
    </source>
</evidence>
<evidence type="ECO:0000313" key="15">
    <source>
        <dbReference type="EMBL" id="RXN88087.1"/>
    </source>
</evidence>
<keyword evidence="6" id="KW-0808">Transferase</keyword>
<dbReference type="PROSITE" id="PS50112">
    <property type="entry name" value="PAS"/>
    <property type="match status" value="1"/>
</dbReference>
<dbReference type="NCBIfam" id="TIGR00229">
    <property type="entry name" value="sensory_box"/>
    <property type="match status" value="1"/>
</dbReference>
<dbReference type="Gene3D" id="3.30.565.10">
    <property type="entry name" value="Histidine kinase-like ATPase, C-terminal domain"/>
    <property type="match status" value="1"/>
</dbReference>
<dbReference type="RefSeq" id="WP_129151453.1">
    <property type="nucleotide sequence ID" value="NZ_JBHSDO010000011.1"/>
</dbReference>
<evidence type="ECO:0000256" key="6">
    <source>
        <dbReference type="ARBA" id="ARBA00022679"/>
    </source>
</evidence>
<reference evidence="15 16" key="1">
    <citation type="journal article" date="2017" name="Int. J. Syst. Evol. Microbiol.">
        <title>Achromobacter aloeverae sp. nov., isolated from the root of Aloe vera (L.) Burm.f.</title>
        <authorList>
            <person name="Kuncharoen N."/>
            <person name="Muramatsu Y."/>
            <person name="Shibata C."/>
            <person name="Kamakura Y."/>
            <person name="Nakagawa Y."/>
            <person name="Tanasupawat S."/>
        </authorList>
    </citation>
    <scope>NUCLEOTIDE SEQUENCE [LARGE SCALE GENOMIC DNA]</scope>
    <source>
        <strain evidence="15 16">AVA-1</strain>
    </source>
</reference>
<dbReference type="InterPro" id="IPR013767">
    <property type="entry name" value="PAS_fold"/>
</dbReference>
<evidence type="ECO:0000256" key="12">
    <source>
        <dbReference type="SAM" id="MobiDB-lite"/>
    </source>
</evidence>
<dbReference type="AlphaFoldDB" id="A0A4Q1HJ16"/>
<protein>
    <recommendedName>
        <fullName evidence="2">histidine kinase</fullName>
        <ecNumber evidence="2">2.7.13.3</ecNumber>
    </recommendedName>
</protein>
<dbReference type="PROSITE" id="PS50113">
    <property type="entry name" value="PAC"/>
    <property type="match status" value="1"/>
</dbReference>
<feature type="domain" description="PAC" evidence="14">
    <location>
        <begin position="136"/>
        <end position="188"/>
    </location>
</feature>
<feature type="domain" description="PAS" evidence="13">
    <location>
        <begin position="61"/>
        <end position="132"/>
    </location>
</feature>
<gene>
    <name evidence="15" type="ORF">C7R54_16085</name>
</gene>
<dbReference type="Gene3D" id="3.30.450.20">
    <property type="entry name" value="PAS domain"/>
    <property type="match status" value="1"/>
</dbReference>
<evidence type="ECO:0000259" key="14">
    <source>
        <dbReference type="PROSITE" id="PS50113"/>
    </source>
</evidence>
<keyword evidence="4" id="KW-0285">Flavoprotein</keyword>
<keyword evidence="16" id="KW-1185">Reference proteome</keyword>
<comment type="caution">
    <text evidence="15">The sequence shown here is derived from an EMBL/GenBank/DDBJ whole genome shotgun (WGS) entry which is preliminary data.</text>
</comment>